<dbReference type="AlphaFoldDB" id="A0A7C5V027"/>
<protein>
    <submittedName>
        <fullName evidence="1">Uncharacterized protein</fullName>
    </submittedName>
</protein>
<evidence type="ECO:0000313" key="1">
    <source>
        <dbReference type="EMBL" id="HHS00946.1"/>
    </source>
</evidence>
<dbReference type="EMBL" id="DRUZ01000003">
    <property type="protein sequence ID" value="HHS00946.1"/>
    <property type="molecule type" value="Genomic_DNA"/>
</dbReference>
<accession>A0A7C5V027</accession>
<reference evidence="1" key="1">
    <citation type="journal article" date="2020" name="mSystems">
        <title>Genome- and Community-Level Interaction Insights into Carbon Utilization and Element Cycling Functions of Hydrothermarchaeota in Hydrothermal Sediment.</title>
        <authorList>
            <person name="Zhou Z."/>
            <person name="Liu Y."/>
            <person name="Xu W."/>
            <person name="Pan J."/>
            <person name="Luo Z.H."/>
            <person name="Li M."/>
        </authorList>
    </citation>
    <scope>NUCLEOTIDE SEQUENCE [LARGE SCALE GENOMIC DNA]</scope>
    <source>
        <strain evidence="1">SpSt-102</strain>
    </source>
</reference>
<sequence length="82" mass="9684">MKVDILNVVSDQFADEVNREMNVQRINDYESLLRYVKGLLASANTLFNFASDQDLIEIAIYQQILAEKWLNYLYKIFKQNPH</sequence>
<name>A0A7C5V027_9FIRM</name>
<gene>
    <name evidence="1" type="ORF">ENL71_00070</name>
</gene>
<comment type="caution">
    <text evidence="1">The sequence shown here is derived from an EMBL/GenBank/DDBJ whole genome shotgun (WGS) entry which is preliminary data.</text>
</comment>
<proteinExistence type="predicted"/>
<organism evidence="1">
    <name type="scientific">Caldicellulosiruptor owensensis</name>
    <dbReference type="NCBI Taxonomy" id="55205"/>
    <lineage>
        <taxon>Bacteria</taxon>
        <taxon>Bacillati</taxon>
        <taxon>Bacillota</taxon>
        <taxon>Bacillota incertae sedis</taxon>
        <taxon>Caldicellulosiruptorales</taxon>
        <taxon>Caldicellulosiruptoraceae</taxon>
        <taxon>Caldicellulosiruptor</taxon>
    </lineage>
</organism>